<keyword evidence="1" id="KW-0812">Transmembrane</keyword>
<evidence type="ECO:0000313" key="2">
    <source>
        <dbReference type="EMBL" id="BET37877.1"/>
    </source>
</evidence>
<organism evidence="2 3">
    <name type="scientific">Spiroplasma ixodetis</name>
    <dbReference type="NCBI Taxonomy" id="2141"/>
    <lineage>
        <taxon>Bacteria</taxon>
        <taxon>Bacillati</taxon>
        <taxon>Mycoplasmatota</taxon>
        <taxon>Mollicutes</taxon>
        <taxon>Entomoplasmatales</taxon>
        <taxon>Spiroplasmataceae</taxon>
        <taxon>Spiroplasma</taxon>
    </lineage>
</organism>
<name>A0ABM8JKX8_9MOLU</name>
<reference evidence="3" key="1">
    <citation type="journal article" date="2024" name="FEMS Microbiol. Lett.">
        <title>Genomic insights into Spiroplasma endosymbionts that induce male-killing and protective phenotypes in the pea aphid.</title>
        <authorList>
            <person name="Arai H."/>
            <person name="Legeai F."/>
            <person name="Kageyama D."/>
            <person name="Sugio A."/>
            <person name="Simon J.C."/>
        </authorList>
    </citation>
    <scope>NUCLEOTIDE SEQUENCE [LARGE SCALE GENOMIC DNA]</scope>
    <source>
        <strain evidence="3">sAp269</strain>
    </source>
</reference>
<dbReference type="EMBL" id="AP028955">
    <property type="protein sequence ID" value="BET37877.1"/>
    <property type="molecule type" value="Genomic_DNA"/>
</dbReference>
<keyword evidence="1" id="KW-0472">Membrane</keyword>
<gene>
    <name evidence="2" type="ORF">SAP269_04660</name>
</gene>
<protein>
    <recommendedName>
        <fullName evidence="4">Transmembrane protein</fullName>
    </recommendedName>
</protein>
<evidence type="ECO:0008006" key="4">
    <source>
        <dbReference type="Google" id="ProtNLM"/>
    </source>
</evidence>
<dbReference type="RefSeq" id="WP_353306638.1">
    <property type="nucleotide sequence ID" value="NZ_AP028955.1"/>
</dbReference>
<evidence type="ECO:0000313" key="3">
    <source>
        <dbReference type="Proteomes" id="UP001473424"/>
    </source>
</evidence>
<evidence type="ECO:0000256" key="1">
    <source>
        <dbReference type="SAM" id="Phobius"/>
    </source>
</evidence>
<feature type="transmembrane region" description="Helical" evidence="1">
    <location>
        <begin position="100"/>
        <end position="125"/>
    </location>
</feature>
<proteinExistence type="predicted"/>
<accession>A0ABM8JKX8</accession>
<sequence length="135" mass="15025">MSKIELIILLDKFMLYKQFWLVNNFIFLLFKEEKLMIFNYLSDGPDINKIIDVAKPYVSAVAGLLIAALIAFSFFKIIILAKDLAAAGDDPQRRSEIKKAFMYTLIAPIIGITASAIIIALVQAFGGNPNILPTN</sequence>
<keyword evidence="3" id="KW-1185">Reference proteome</keyword>
<feature type="transmembrane region" description="Helical" evidence="1">
    <location>
        <begin position="57"/>
        <end position="79"/>
    </location>
</feature>
<dbReference type="Proteomes" id="UP001473424">
    <property type="component" value="Chromosome"/>
</dbReference>
<keyword evidence="1" id="KW-1133">Transmembrane helix</keyword>